<dbReference type="InterPro" id="IPR008792">
    <property type="entry name" value="PQQD"/>
</dbReference>
<dbReference type="Proteomes" id="UP000251213">
    <property type="component" value="Unassembled WGS sequence"/>
</dbReference>
<dbReference type="Pfam" id="PF05402">
    <property type="entry name" value="PqqD"/>
    <property type="match status" value="1"/>
</dbReference>
<evidence type="ECO:0000313" key="2">
    <source>
        <dbReference type="Proteomes" id="UP000251213"/>
    </source>
</evidence>
<reference evidence="1 2" key="1">
    <citation type="submission" date="2018-06" db="EMBL/GenBank/DDBJ databases">
        <title>Thermoflavimicrobium daqus sp. nov., a thermophilic microbe isolated from Moutai-flavour Daqu.</title>
        <authorList>
            <person name="Wang X."/>
            <person name="Zhou H."/>
        </authorList>
    </citation>
    <scope>NUCLEOTIDE SEQUENCE [LARGE SCALE GENOMIC DNA]</scope>
    <source>
        <strain evidence="1 2">FBKL4.011</strain>
    </source>
</reference>
<sequence>MSNSFLKKKGKENVLDKIPVLKELYQLESIDEETVQVVIPRTSFIERLSVRFLKQPSHIRVRLDRLGSFVIGCCDGKHRVEEIQEKLIDHFGEEAEPVLPRLVQFLQIMEVNGWITWKEAD</sequence>
<dbReference type="RefSeq" id="WP_113658044.1">
    <property type="nucleotide sequence ID" value="NZ_KZ845664.1"/>
</dbReference>
<name>A0A364K7T5_9BACL</name>
<proteinExistence type="predicted"/>
<evidence type="ECO:0000313" key="1">
    <source>
        <dbReference type="EMBL" id="RAL26359.1"/>
    </source>
</evidence>
<dbReference type="InterPro" id="IPR041881">
    <property type="entry name" value="PqqD_sf"/>
</dbReference>
<dbReference type="Gene3D" id="1.10.10.1150">
    <property type="entry name" value="Coenzyme PQQ synthesis protein D (PqqD)"/>
    <property type="match status" value="1"/>
</dbReference>
<dbReference type="EMBL" id="QJKK01000002">
    <property type="protein sequence ID" value="RAL26359.1"/>
    <property type="molecule type" value="Genomic_DNA"/>
</dbReference>
<accession>A0A364K7T5</accession>
<gene>
    <name evidence="1" type="ORF">DL897_05035</name>
</gene>
<protein>
    <submittedName>
        <fullName evidence="1">PqqD family protein</fullName>
    </submittedName>
</protein>
<dbReference type="OrthoDB" id="308521at2"/>
<organism evidence="1 2">
    <name type="scientific">Thermoflavimicrobium daqui</name>
    <dbReference type="NCBI Taxonomy" id="2137476"/>
    <lineage>
        <taxon>Bacteria</taxon>
        <taxon>Bacillati</taxon>
        <taxon>Bacillota</taxon>
        <taxon>Bacilli</taxon>
        <taxon>Bacillales</taxon>
        <taxon>Thermoactinomycetaceae</taxon>
        <taxon>Thermoflavimicrobium</taxon>
    </lineage>
</organism>
<reference evidence="1 2" key="2">
    <citation type="submission" date="2018-06" db="EMBL/GenBank/DDBJ databases">
        <authorList>
            <person name="Zhirakovskaya E."/>
        </authorList>
    </citation>
    <scope>NUCLEOTIDE SEQUENCE [LARGE SCALE GENOMIC DNA]</scope>
    <source>
        <strain evidence="1 2">FBKL4.011</strain>
    </source>
</reference>
<dbReference type="AlphaFoldDB" id="A0A364K7T5"/>
<keyword evidence="2" id="KW-1185">Reference proteome</keyword>
<comment type="caution">
    <text evidence="1">The sequence shown here is derived from an EMBL/GenBank/DDBJ whole genome shotgun (WGS) entry which is preliminary data.</text>
</comment>